<organism evidence="3 4">
    <name type="scientific">Armillaria gallica</name>
    <name type="common">Bulbous honey fungus</name>
    <name type="synonym">Armillaria bulbosa</name>
    <dbReference type="NCBI Taxonomy" id="47427"/>
    <lineage>
        <taxon>Eukaryota</taxon>
        <taxon>Fungi</taxon>
        <taxon>Dikarya</taxon>
        <taxon>Basidiomycota</taxon>
        <taxon>Agaricomycotina</taxon>
        <taxon>Agaricomycetes</taxon>
        <taxon>Agaricomycetidae</taxon>
        <taxon>Agaricales</taxon>
        <taxon>Marasmiineae</taxon>
        <taxon>Physalacriaceae</taxon>
        <taxon>Armillaria</taxon>
    </lineage>
</organism>
<proteinExistence type="inferred from homology"/>
<comment type="similarity">
    <text evidence="1">Belongs to the peptidase C14B family.</text>
</comment>
<gene>
    <name evidence="3" type="ORF">ARMGADRAFT_6380</name>
</gene>
<dbReference type="OMA" id="DGKHIHQ"/>
<dbReference type="GO" id="GO:0005737">
    <property type="term" value="C:cytoplasm"/>
    <property type="evidence" value="ECO:0007669"/>
    <property type="project" value="TreeGrafter"/>
</dbReference>
<sequence>MEHITILRDKKATRTAIIQEFKNLADDPRIVRGQAIIIIFFAGHGAATDKPKEWSDWQSSDNKIEMLCPSDMGLPDGKKSVIEGIPDRTISQLLTAISNAKGNNITLILDCCHSAGINRGGDDVPNTRSRQLFKPPKISPDCDSTIRSFVPASQVVPITSGFSGTPWDSHILLAACSRLQTAKEVDGKGLFTHALLKVMRERHAARGELTYQSLMHYLDMPLYQRPHLDGKHIHQSVFSLWKDIPDSPRIACSYEGGQFSLHAGLIHGVTTGSTYHIYPTDRVSDPVPPTASTIVTHVGSFASRLKLPPPDFFVKSNKHTWYAQLVTLESGSNFAIYCNDARFLTRVLGDNGPPKLLLAAATVTAPDEADLCLMVEGKGDVREVFFDRGGRNPFLSAKSTGLPSRLHGVVSSIDDISKIRNIINHYARFTTHLDSTPTACPITKFVSIEMKELDTNGMSKLVGPNLLRDDDKPIQISVEPDVSLQKGPYGFTIRNVSNDNLYVYMFYFDASTLEIAWYASMTGAGHEYGQPLTRVDAGLPVGETLDLGCGRAGVDPIQFNIPENQSVDMCFFKFFVSVQAVDLGSIKQSSLHELSAIHRGATQIKPPLPPPILPYSWASRTISVIQKYAEQKPVATRDPCCTDISTIHSASYPSPSPLLPPAPVSEPLPGCTGMTGATDSQVLARTVPPEPTQWWQWLLTWVQRPLKVCYAVIHAARRFLTVKRA</sequence>
<evidence type="ECO:0000313" key="3">
    <source>
        <dbReference type="EMBL" id="PBL03171.1"/>
    </source>
</evidence>
<dbReference type="GO" id="GO:0004197">
    <property type="term" value="F:cysteine-type endopeptidase activity"/>
    <property type="evidence" value="ECO:0007669"/>
    <property type="project" value="InterPro"/>
</dbReference>
<name>A0A2H3EA10_ARMGA</name>
<feature type="domain" description="Peptidase C14 caspase" evidence="2">
    <location>
        <begin position="10"/>
        <end position="217"/>
    </location>
</feature>
<keyword evidence="4" id="KW-1185">Reference proteome</keyword>
<dbReference type="Pfam" id="PF00656">
    <property type="entry name" value="Peptidase_C14"/>
    <property type="match status" value="1"/>
</dbReference>
<dbReference type="InterPro" id="IPR050452">
    <property type="entry name" value="Metacaspase"/>
</dbReference>
<evidence type="ECO:0000256" key="1">
    <source>
        <dbReference type="ARBA" id="ARBA00009005"/>
    </source>
</evidence>
<dbReference type="Proteomes" id="UP000217790">
    <property type="component" value="Unassembled WGS sequence"/>
</dbReference>
<dbReference type="AlphaFoldDB" id="A0A2H3EA10"/>
<dbReference type="GO" id="GO:0006508">
    <property type="term" value="P:proteolysis"/>
    <property type="evidence" value="ECO:0007669"/>
    <property type="project" value="InterPro"/>
</dbReference>
<accession>A0A2H3EA10</accession>
<dbReference type="Gene3D" id="3.40.50.1460">
    <property type="match status" value="1"/>
</dbReference>
<dbReference type="EMBL" id="KZ293644">
    <property type="protein sequence ID" value="PBL03171.1"/>
    <property type="molecule type" value="Genomic_DNA"/>
</dbReference>
<dbReference type="OrthoDB" id="3223806at2759"/>
<dbReference type="InterPro" id="IPR011600">
    <property type="entry name" value="Pept_C14_caspase"/>
</dbReference>
<dbReference type="PANTHER" id="PTHR48104">
    <property type="entry name" value="METACASPASE-4"/>
    <property type="match status" value="1"/>
</dbReference>
<dbReference type="InParanoid" id="A0A2H3EA10"/>
<reference evidence="4" key="1">
    <citation type="journal article" date="2017" name="Nat. Ecol. Evol.">
        <title>Genome expansion and lineage-specific genetic innovations in the forest pathogenic fungi Armillaria.</title>
        <authorList>
            <person name="Sipos G."/>
            <person name="Prasanna A.N."/>
            <person name="Walter M.C."/>
            <person name="O'Connor E."/>
            <person name="Balint B."/>
            <person name="Krizsan K."/>
            <person name="Kiss B."/>
            <person name="Hess J."/>
            <person name="Varga T."/>
            <person name="Slot J."/>
            <person name="Riley R."/>
            <person name="Boka B."/>
            <person name="Rigling D."/>
            <person name="Barry K."/>
            <person name="Lee J."/>
            <person name="Mihaltcheva S."/>
            <person name="LaButti K."/>
            <person name="Lipzen A."/>
            <person name="Waldron R."/>
            <person name="Moloney N.M."/>
            <person name="Sperisen C."/>
            <person name="Kredics L."/>
            <person name="Vagvoelgyi C."/>
            <person name="Patrignani A."/>
            <person name="Fitzpatrick D."/>
            <person name="Nagy I."/>
            <person name="Doyle S."/>
            <person name="Anderson J.B."/>
            <person name="Grigoriev I.V."/>
            <person name="Gueldener U."/>
            <person name="Muensterkoetter M."/>
            <person name="Nagy L.G."/>
        </authorList>
    </citation>
    <scope>NUCLEOTIDE SEQUENCE [LARGE SCALE GENOMIC DNA]</scope>
    <source>
        <strain evidence="4">Ar21-2</strain>
    </source>
</reference>
<evidence type="ECO:0000313" key="4">
    <source>
        <dbReference type="Proteomes" id="UP000217790"/>
    </source>
</evidence>
<protein>
    <recommendedName>
        <fullName evidence="2">Peptidase C14 caspase domain-containing protein</fullName>
    </recommendedName>
</protein>
<evidence type="ECO:0000259" key="2">
    <source>
        <dbReference type="Pfam" id="PF00656"/>
    </source>
</evidence>
<dbReference type="PANTHER" id="PTHR48104:SF30">
    <property type="entry name" value="METACASPASE-1"/>
    <property type="match status" value="1"/>
</dbReference>